<comment type="caution">
    <text evidence="7">The sequence shown here is derived from an EMBL/GenBank/DDBJ whole genome shotgun (WGS) entry which is preliminary data.</text>
</comment>
<dbReference type="AlphaFoldDB" id="A0ABD2JFC0"/>
<gene>
    <name evidence="7" type="ORF">niasHS_007053</name>
</gene>
<sequence>MLDKILNCIINNRRLVYYFALSISIPSTILYILEMLMITRHKQFSSSSFYKLFFIRGIYDILYLLSIVGRFFGPNIYELPNWAYAFITFFVPTFSSQASNIVTIYILLNRFSAIAFPFRYKMLWKKYFWHFIMFMLVFPILNASPLILLNPKIVTKEKTNVFINSEKDPEMNSLRYSNHLNAVTATIFLLLSLLINILTLIAYKRSKKTAKNAQNWARIEKKLLIYALLTFAGHALVSVFLLIVSTGILVEFVPLVYIGCCCSHVTVFGNNSSSIFVPNFLNQPPNKPLRQ</sequence>
<protein>
    <recommendedName>
        <fullName evidence="6">Serpentine receptor class gamma</fullName>
    </recommendedName>
</protein>
<evidence type="ECO:0000256" key="6">
    <source>
        <dbReference type="RuleBase" id="RU280813"/>
    </source>
</evidence>
<feature type="transmembrane region" description="Helical" evidence="6">
    <location>
        <begin position="53"/>
        <end position="72"/>
    </location>
</feature>
<feature type="transmembrane region" description="Helical" evidence="6">
    <location>
        <begin position="180"/>
        <end position="203"/>
    </location>
</feature>
<dbReference type="EMBL" id="JBICCN010000145">
    <property type="protein sequence ID" value="KAL3089331.1"/>
    <property type="molecule type" value="Genomic_DNA"/>
</dbReference>
<proteinExistence type="inferred from homology"/>
<feature type="transmembrane region" description="Helical" evidence="6">
    <location>
        <begin position="84"/>
        <end position="108"/>
    </location>
</feature>
<evidence type="ECO:0000256" key="5">
    <source>
        <dbReference type="ARBA" id="ARBA00023136"/>
    </source>
</evidence>
<keyword evidence="5 6" id="KW-0472">Membrane</keyword>
<evidence type="ECO:0000313" key="8">
    <source>
        <dbReference type="Proteomes" id="UP001620645"/>
    </source>
</evidence>
<dbReference type="PANTHER" id="PTHR31552:SF8">
    <property type="entry name" value="SERPENTINE RECEPTOR CLASS GAMMA"/>
    <property type="match status" value="1"/>
</dbReference>
<accession>A0ABD2JFC0</accession>
<evidence type="ECO:0000256" key="2">
    <source>
        <dbReference type="ARBA" id="ARBA00005692"/>
    </source>
</evidence>
<keyword evidence="8" id="KW-1185">Reference proteome</keyword>
<evidence type="ECO:0000256" key="3">
    <source>
        <dbReference type="ARBA" id="ARBA00022692"/>
    </source>
</evidence>
<keyword evidence="3 6" id="KW-0812">Transmembrane</keyword>
<reference evidence="7 8" key="1">
    <citation type="submission" date="2024-10" db="EMBL/GenBank/DDBJ databases">
        <authorList>
            <person name="Kim D."/>
        </authorList>
    </citation>
    <scope>NUCLEOTIDE SEQUENCE [LARGE SCALE GENOMIC DNA]</scope>
    <source>
        <strain evidence="7">Taebaek</strain>
    </source>
</reference>
<dbReference type="GO" id="GO:0007606">
    <property type="term" value="P:sensory perception of chemical stimulus"/>
    <property type="evidence" value="ECO:0007669"/>
    <property type="project" value="UniProtKB-UniRule"/>
</dbReference>
<organism evidence="7 8">
    <name type="scientific">Heterodera schachtii</name>
    <name type="common">Sugarbeet cyst nematode worm</name>
    <name type="synonym">Tylenchus schachtii</name>
    <dbReference type="NCBI Taxonomy" id="97005"/>
    <lineage>
        <taxon>Eukaryota</taxon>
        <taxon>Metazoa</taxon>
        <taxon>Ecdysozoa</taxon>
        <taxon>Nematoda</taxon>
        <taxon>Chromadorea</taxon>
        <taxon>Rhabditida</taxon>
        <taxon>Tylenchina</taxon>
        <taxon>Tylenchomorpha</taxon>
        <taxon>Tylenchoidea</taxon>
        <taxon>Heteroderidae</taxon>
        <taxon>Heteroderinae</taxon>
        <taxon>Heterodera</taxon>
    </lineage>
</organism>
<dbReference type="Pfam" id="PF02118">
    <property type="entry name" value="Srg"/>
    <property type="match status" value="1"/>
</dbReference>
<evidence type="ECO:0000256" key="1">
    <source>
        <dbReference type="ARBA" id="ARBA00004141"/>
    </source>
</evidence>
<dbReference type="PANTHER" id="PTHR31552">
    <property type="entry name" value="SERPENTINE RECEPTOR CLASS GAMMA"/>
    <property type="match status" value="1"/>
</dbReference>
<dbReference type="Gene3D" id="1.20.1070.10">
    <property type="entry name" value="Rhodopsin 7-helix transmembrane proteins"/>
    <property type="match status" value="1"/>
</dbReference>
<feature type="transmembrane region" description="Helical" evidence="6">
    <location>
        <begin position="15"/>
        <end position="33"/>
    </location>
</feature>
<dbReference type="SUPFAM" id="SSF81321">
    <property type="entry name" value="Family A G protein-coupled receptor-like"/>
    <property type="match status" value="1"/>
</dbReference>
<keyword evidence="4 6" id="KW-1133">Transmembrane helix</keyword>
<dbReference type="InterPro" id="IPR000609">
    <property type="entry name" value="7TM_GPCR_serpentine_rcpt_Srg"/>
</dbReference>
<comment type="similarity">
    <text evidence="2 6">Belongs to the nematode receptor-like protein srg family.</text>
</comment>
<comment type="subcellular location">
    <subcellularLocation>
        <location evidence="1">Membrane</location>
        <topology evidence="1">Multi-pass membrane protein</topology>
    </subcellularLocation>
</comment>
<feature type="transmembrane region" description="Helical" evidence="6">
    <location>
        <begin position="223"/>
        <end position="249"/>
    </location>
</feature>
<evidence type="ECO:0000313" key="7">
    <source>
        <dbReference type="EMBL" id="KAL3089331.1"/>
    </source>
</evidence>
<dbReference type="Proteomes" id="UP001620645">
    <property type="component" value="Unassembled WGS sequence"/>
</dbReference>
<evidence type="ECO:0000256" key="4">
    <source>
        <dbReference type="ARBA" id="ARBA00022989"/>
    </source>
</evidence>
<name>A0ABD2JFC0_HETSC</name>
<feature type="transmembrane region" description="Helical" evidence="6">
    <location>
        <begin position="128"/>
        <end position="148"/>
    </location>
</feature>
<feature type="transmembrane region" description="Helical" evidence="6">
    <location>
        <begin position="255"/>
        <end position="281"/>
    </location>
</feature>
<dbReference type="GO" id="GO:0016020">
    <property type="term" value="C:membrane"/>
    <property type="evidence" value="ECO:0007669"/>
    <property type="project" value="UniProtKB-SubCell"/>
</dbReference>